<dbReference type="InterPro" id="IPR042098">
    <property type="entry name" value="TauD-like_sf"/>
</dbReference>
<gene>
    <name evidence="7" type="ORF">EVC62_04350</name>
</gene>
<dbReference type="Gene3D" id="3.60.130.10">
    <property type="entry name" value="Clavaminate synthase-like"/>
    <property type="match status" value="1"/>
</dbReference>
<dbReference type="GO" id="GO:0051213">
    <property type="term" value="F:dioxygenase activity"/>
    <property type="evidence" value="ECO:0007669"/>
    <property type="project" value="UniProtKB-KW"/>
</dbReference>
<comment type="similarity">
    <text evidence="1">Belongs to the TfdA dioxygenase family.</text>
</comment>
<dbReference type="InterPro" id="IPR003819">
    <property type="entry name" value="TauD/TfdA-like"/>
</dbReference>
<protein>
    <submittedName>
        <fullName evidence="7">TauD/TfdA family dioxygenase</fullName>
    </submittedName>
</protein>
<proteinExistence type="inferred from homology"/>
<evidence type="ECO:0000256" key="4">
    <source>
        <dbReference type="ARBA" id="ARBA00023002"/>
    </source>
</evidence>
<name>A0ABY8FD98_9GAMM</name>
<evidence type="ECO:0000313" key="7">
    <source>
        <dbReference type="EMBL" id="WFF40789.1"/>
    </source>
</evidence>
<dbReference type="Proteomes" id="UP001321526">
    <property type="component" value="Chromosome"/>
</dbReference>
<dbReference type="PANTHER" id="PTHR30468">
    <property type="entry name" value="ALPHA-KETOGLUTARATE-DEPENDENT SULFONATE DIOXYGENASE"/>
    <property type="match status" value="1"/>
</dbReference>
<dbReference type="EMBL" id="CP035631">
    <property type="protein sequence ID" value="WFF40789.1"/>
    <property type="molecule type" value="Genomic_DNA"/>
</dbReference>
<keyword evidence="2" id="KW-0479">Metal-binding</keyword>
<dbReference type="Pfam" id="PF02668">
    <property type="entry name" value="TauD"/>
    <property type="match status" value="1"/>
</dbReference>
<keyword evidence="3 7" id="KW-0223">Dioxygenase</keyword>
<evidence type="ECO:0000256" key="1">
    <source>
        <dbReference type="ARBA" id="ARBA00005896"/>
    </source>
</evidence>
<reference evidence="7 8" key="1">
    <citation type="submission" date="2019-01" db="EMBL/GenBank/DDBJ databases">
        <title>Genome sequence of Salinicola endophyticus REST5.</title>
        <authorList>
            <person name="Nascimento F.X."/>
        </authorList>
    </citation>
    <scope>NUCLEOTIDE SEQUENCE [LARGE SCALE GENOMIC DNA]</scope>
    <source>
        <strain evidence="7 8">REST5</strain>
    </source>
</reference>
<sequence length="220" mass="25041">MSPWHASSARLPNTPSPRAIEDYPEIVQIVKTPTQRQNFSGKWHVDSTYLETPPDYTFLTARETPPLGGDTVFSNAEAVFHSLSEGLQALLENQEVEFASDVHATQRGQQLTNFSGSDADTYRAVHPAVMRHPRGGKRALYINEEHALAFKGMTREESQPLIRYLTERIAQSEFTFRLTWEKDMVALWDNRLVHHHAVNDYHGALRVMDRITVNDRGLEA</sequence>
<keyword evidence="8" id="KW-1185">Reference proteome</keyword>
<dbReference type="PANTHER" id="PTHR30468:SF1">
    <property type="entry name" value="ALPHA-KETOGLUTARATE-DEPENDENT SULFONATE DIOXYGENASE"/>
    <property type="match status" value="1"/>
</dbReference>
<keyword evidence="4" id="KW-0560">Oxidoreductase</keyword>
<keyword evidence="5" id="KW-0408">Iron</keyword>
<evidence type="ECO:0000256" key="3">
    <source>
        <dbReference type="ARBA" id="ARBA00022964"/>
    </source>
</evidence>
<evidence type="ECO:0000256" key="2">
    <source>
        <dbReference type="ARBA" id="ARBA00022723"/>
    </source>
</evidence>
<feature type="domain" description="TauD/TfdA-like" evidence="6">
    <location>
        <begin position="15"/>
        <end position="211"/>
    </location>
</feature>
<organism evidence="7 8">
    <name type="scientific">Salinicola endophyticus</name>
    <dbReference type="NCBI Taxonomy" id="1949083"/>
    <lineage>
        <taxon>Bacteria</taxon>
        <taxon>Pseudomonadati</taxon>
        <taxon>Pseudomonadota</taxon>
        <taxon>Gammaproteobacteria</taxon>
        <taxon>Oceanospirillales</taxon>
        <taxon>Halomonadaceae</taxon>
        <taxon>Salinicola</taxon>
    </lineage>
</organism>
<evidence type="ECO:0000313" key="8">
    <source>
        <dbReference type="Proteomes" id="UP001321526"/>
    </source>
</evidence>
<dbReference type="InterPro" id="IPR051323">
    <property type="entry name" value="AtsK-like"/>
</dbReference>
<dbReference type="SUPFAM" id="SSF51197">
    <property type="entry name" value="Clavaminate synthase-like"/>
    <property type="match status" value="1"/>
</dbReference>
<evidence type="ECO:0000259" key="6">
    <source>
        <dbReference type="Pfam" id="PF02668"/>
    </source>
</evidence>
<evidence type="ECO:0000256" key="5">
    <source>
        <dbReference type="ARBA" id="ARBA00023004"/>
    </source>
</evidence>
<accession>A0ABY8FD98</accession>